<gene>
    <name evidence="2" type="ORF">H6P80_10450</name>
</gene>
<proteinExistence type="predicted"/>
<keyword evidence="1" id="KW-0732">Signal</keyword>
<sequence length="238" mass="24821">MFYKANKALIYATMGLSVASMGSAAMADVLVTRSSGAAARQYPRGTRLDDNQVIVLGAGDSITILTSRGTRQYSRPGRYPLSGPRLAASNGVGFTNAIARTGVSRTGEPVSTPATWQIEIGMSGPFCIAQGQPVSFWRYDTEGAASYTVTRLVDSSSATVAFSAGENQSAWPSSFVPHNGTYRVEGPGGYNAQEIVITSLAVDLTDPVAVGAALLENGCDEQLSAFATENESEAGDAS</sequence>
<organism evidence="2 3">
    <name type="scientific">Parasphingopyxis marina</name>
    <dbReference type="NCBI Taxonomy" id="2761622"/>
    <lineage>
        <taxon>Bacteria</taxon>
        <taxon>Pseudomonadati</taxon>
        <taxon>Pseudomonadota</taxon>
        <taxon>Alphaproteobacteria</taxon>
        <taxon>Sphingomonadales</taxon>
        <taxon>Sphingomonadaceae</taxon>
        <taxon>Parasphingopyxis</taxon>
    </lineage>
</organism>
<evidence type="ECO:0000256" key="1">
    <source>
        <dbReference type="SAM" id="SignalP"/>
    </source>
</evidence>
<dbReference type="AlphaFoldDB" id="A0A842HYW7"/>
<feature type="signal peptide" evidence="1">
    <location>
        <begin position="1"/>
        <end position="27"/>
    </location>
</feature>
<evidence type="ECO:0000313" key="2">
    <source>
        <dbReference type="EMBL" id="MBC2778035.1"/>
    </source>
</evidence>
<dbReference type="RefSeq" id="WP_185801328.1">
    <property type="nucleotide sequence ID" value="NZ_JACJVJ010000002.1"/>
</dbReference>
<reference evidence="2 3" key="1">
    <citation type="submission" date="2020-08" db="EMBL/GenBank/DDBJ databases">
        <title>Draft genome sequence of Parasphingopyxis sp. GrpM-11.</title>
        <authorList>
            <person name="Oh J."/>
            <person name="Roh D.-H."/>
        </authorList>
    </citation>
    <scope>NUCLEOTIDE SEQUENCE [LARGE SCALE GENOMIC DNA]</scope>
    <source>
        <strain evidence="2 3">GrpM-11</strain>
    </source>
</reference>
<dbReference type="EMBL" id="JACJVJ010000002">
    <property type="protein sequence ID" value="MBC2778035.1"/>
    <property type="molecule type" value="Genomic_DNA"/>
</dbReference>
<accession>A0A842HYW7</accession>
<keyword evidence="3" id="KW-1185">Reference proteome</keyword>
<evidence type="ECO:0000313" key="3">
    <source>
        <dbReference type="Proteomes" id="UP000564378"/>
    </source>
</evidence>
<comment type="caution">
    <text evidence="2">The sequence shown here is derived from an EMBL/GenBank/DDBJ whole genome shotgun (WGS) entry which is preliminary data.</text>
</comment>
<feature type="chain" id="PRO_5032670396" evidence="1">
    <location>
        <begin position="28"/>
        <end position="238"/>
    </location>
</feature>
<name>A0A842HYW7_9SPHN</name>
<protein>
    <submittedName>
        <fullName evidence="2">Uncharacterized protein</fullName>
    </submittedName>
</protein>
<dbReference type="Proteomes" id="UP000564378">
    <property type="component" value="Unassembled WGS sequence"/>
</dbReference>